<name>A0ABR2X6E9_9PEZI</name>
<evidence type="ECO:0000313" key="3">
    <source>
        <dbReference type="Proteomes" id="UP001465668"/>
    </source>
</evidence>
<protein>
    <submittedName>
        <fullName evidence="2">Uncharacterized protein</fullName>
    </submittedName>
</protein>
<organism evidence="2 3">
    <name type="scientific">Seiridium cardinale</name>
    <dbReference type="NCBI Taxonomy" id="138064"/>
    <lineage>
        <taxon>Eukaryota</taxon>
        <taxon>Fungi</taxon>
        <taxon>Dikarya</taxon>
        <taxon>Ascomycota</taxon>
        <taxon>Pezizomycotina</taxon>
        <taxon>Sordariomycetes</taxon>
        <taxon>Xylariomycetidae</taxon>
        <taxon>Amphisphaeriales</taxon>
        <taxon>Sporocadaceae</taxon>
        <taxon>Seiridium</taxon>
    </lineage>
</organism>
<gene>
    <name evidence="2" type="ORF">SCAR479_02425</name>
</gene>
<comment type="caution">
    <text evidence="2">The sequence shown here is derived from an EMBL/GenBank/DDBJ whole genome shotgun (WGS) entry which is preliminary data.</text>
</comment>
<reference evidence="2 3" key="1">
    <citation type="submission" date="2024-02" db="EMBL/GenBank/DDBJ databases">
        <title>First draft genome assembly of two strains of Seiridium cardinale.</title>
        <authorList>
            <person name="Emiliani G."/>
            <person name="Scali E."/>
        </authorList>
    </citation>
    <scope>NUCLEOTIDE SEQUENCE [LARGE SCALE GENOMIC DNA]</scope>
    <source>
        <strain evidence="2 3">BM-138-000479</strain>
    </source>
</reference>
<sequence length="23" mass="2384">MNAAKATLTPKDCQGPLPDEAPD</sequence>
<dbReference type="EMBL" id="JARVKM010000251">
    <property type="protein sequence ID" value="KAK9769181.1"/>
    <property type="molecule type" value="Genomic_DNA"/>
</dbReference>
<accession>A0ABR2X6E9</accession>
<feature type="region of interest" description="Disordered" evidence="1">
    <location>
        <begin position="1"/>
        <end position="23"/>
    </location>
</feature>
<evidence type="ECO:0000313" key="2">
    <source>
        <dbReference type="EMBL" id="KAK9769181.1"/>
    </source>
</evidence>
<keyword evidence="3" id="KW-1185">Reference proteome</keyword>
<dbReference type="Proteomes" id="UP001465668">
    <property type="component" value="Unassembled WGS sequence"/>
</dbReference>
<proteinExistence type="predicted"/>
<evidence type="ECO:0000256" key="1">
    <source>
        <dbReference type="SAM" id="MobiDB-lite"/>
    </source>
</evidence>